<dbReference type="STRING" id="1184267.A11Q_306"/>
<proteinExistence type="predicted"/>
<dbReference type="InterPro" id="IPR029063">
    <property type="entry name" value="SAM-dependent_MTases_sf"/>
</dbReference>
<dbReference type="eggNOG" id="COG1352">
    <property type="taxonomic scope" value="Bacteria"/>
</dbReference>
<dbReference type="InterPro" id="IPR000780">
    <property type="entry name" value="CheR_MeTrfase"/>
</dbReference>
<dbReference type="SMART" id="SM00138">
    <property type="entry name" value="MeTrc"/>
    <property type="match status" value="1"/>
</dbReference>
<name>M4V944_9BACT</name>
<dbReference type="SUPFAM" id="SSF53335">
    <property type="entry name" value="S-adenosyl-L-methionine-dependent methyltransferases"/>
    <property type="match status" value="1"/>
</dbReference>
<dbReference type="AlphaFoldDB" id="M4V944"/>
<keyword evidence="3" id="KW-1185">Reference proteome</keyword>
<accession>M4V944</accession>
<dbReference type="GO" id="GO:0008757">
    <property type="term" value="F:S-adenosylmethionine-dependent methyltransferase activity"/>
    <property type="evidence" value="ECO:0007669"/>
    <property type="project" value="InterPro"/>
</dbReference>
<dbReference type="KEGG" id="bex:A11Q_306"/>
<sequence length="280" mass="31480">MQHNEILKFFADFIQSELGIVYSDHNSFQLQNRLETIAKFLDLPSIEALYEKTKTGFSETAKQLLLDTATNNETSFFRDPKVFRAIETDILGNLAASLAPNEKLRVWSAASSTGQEALSLAMLSRELAAKSANPFSVDILATDISERVLKKAQEARYTQLEVQRGLPTTHLVKYFRKDEQDHWVASPQLTSLIEYKKLNLKSDFTFANKFHLILCRNVLIYQNVEDKIAILDRITANLAPNGYLILGSGESLLGLSSDYDQQISNGAIIYQKKGVRLQAA</sequence>
<protein>
    <recommendedName>
        <fullName evidence="1">CheR-type methyltransferase domain-containing protein</fullName>
    </recommendedName>
</protein>
<feature type="domain" description="CheR-type methyltransferase" evidence="1">
    <location>
        <begin position="1"/>
        <end position="280"/>
    </location>
</feature>
<organism evidence="2 3">
    <name type="scientific">Pseudobdellovibrio exovorus JSS</name>
    <dbReference type="NCBI Taxonomy" id="1184267"/>
    <lineage>
        <taxon>Bacteria</taxon>
        <taxon>Pseudomonadati</taxon>
        <taxon>Bdellovibrionota</taxon>
        <taxon>Bdellovibrionia</taxon>
        <taxon>Bdellovibrionales</taxon>
        <taxon>Pseudobdellovibrionaceae</taxon>
        <taxon>Pseudobdellovibrio</taxon>
    </lineage>
</organism>
<dbReference type="EMBL" id="CP003537">
    <property type="protein sequence ID" value="AGH94526.1"/>
    <property type="molecule type" value="Genomic_DNA"/>
</dbReference>
<dbReference type="PRINTS" id="PR00996">
    <property type="entry name" value="CHERMTFRASE"/>
</dbReference>
<dbReference type="Proteomes" id="UP000012040">
    <property type="component" value="Chromosome"/>
</dbReference>
<evidence type="ECO:0000259" key="1">
    <source>
        <dbReference type="PROSITE" id="PS50123"/>
    </source>
</evidence>
<dbReference type="PATRIC" id="fig|1184267.3.peg.307"/>
<reference evidence="2 3" key="1">
    <citation type="journal article" date="2013" name="ISME J.">
        <title>By their genes ye shall know them: genomic signatures of predatory bacteria.</title>
        <authorList>
            <person name="Pasternak Z."/>
            <person name="Pietrokovski S."/>
            <person name="Rotem O."/>
            <person name="Gophna U."/>
            <person name="Lurie-Weinberger M.N."/>
            <person name="Jurkevitch E."/>
        </authorList>
    </citation>
    <scope>NUCLEOTIDE SEQUENCE [LARGE SCALE GENOMIC DNA]</scope>
    <source>
        <strain evidence="2 3">JSS</strain>
    </source>
</reference>
<dbReference type="Pfam" id="PF01739">
    <property type="entry name" value="CheR"/>
    <property type="match status" value="1"/>
</dbReference>
<dbReference type="HOGENOM" id="CLU_025854_0_2_7"/>
<dbReference type="InterPro" id="IPR022642">
    <property type="entry name" value="CheR_C"/>
</dbReference>
<dbReference type="InterPro" id="IPR050903">
    <property type="entry name" value="Bact_Chemotaxis_MeTrfase"/>
</dbReference>
<dbReference type="RefSeq" id="WP_015469016.1">
    <property type="nucleotide sequence ID" value="NC_020813.1"/>
</dbReference>
<dbReference type="PROSITE" id="PS50123">
    <property type="entry name" value="CHER"/>
    <property type="match status" value="1"/>
</dbReference>
<dbReference type="SUPFAM" id="SSF47757">
    <property type="entry name" value="Chemotaxis receptor methyltransferase CheR, N-terminal domain"/>
    <property type="match status" value="1"/>
</dbReference>
<dbReference type="Gene3D" id="3.40.50.150">
    <property type="entry name" value="Vaccinia Virus protein VP39"/>
    <property type="match status" value="1"/>
</dbReference>
<gene>
    <name evidence="2" type="ORF">A11Q_306</name>
</gene>
<dbReference type="OrthoDB" id="5292014at2"/>
<dbReference type="PANTHER" id="PTHR24422:SF21">
    <property type="entry name" value="CHEMOTAXIS PROTEIN METHYLTRANSFERASE 1"/>
    <property type="match status" value="1"/>
</dbReference>
<evidence type="ECO:0000313" key="2">
    <source>
        <dbReference type="EMBL" id="AGH94526.1"/>
    </source>
</evidence>
<evidence type="ECO:0000313" key="3">
    <source>
        <dbReference type="Proteomes" id="UP000012040"/>
    </source>
</evidence>
<dbReference type="PANTHER" id="PTHR24422">
    <property type="entry name" value="CHEMOTAXIS PROTEIN METHYLTRANSFERASE"/>
    <property type="match status" value="1"/>
</dbReference>